<dbReference type="EMBL" id="JAQKRA010000012">
    <property type="protein sequence ID" value="MDB6492417.1"/>
    <property type="molecule type" value="Genomic_DNA"/>
</dbReference>
<protein>
    <submittedName>
        <fullName evidence="2">Uncharacterized protein</fullName>
    </submittedName>
</protein>
<gene>
    <name evidence="2" type="ORF">PMN70_09530</name>
</gene>
<sequence length="101" mass="11453">MKDYRKYEPILTESLPARFAGIFHLLELTFTPANDRTIVTTIDGRNLQLVCQGGTEEDHRKKRARRRGGLPESHMGTPRRPFALLSVTGQAMASRPRHGRP</sequence>
<evidence type="ECO:0000256" key="1">
    <source>
        <dbReference type="SAM" id="MobiDB-lite"/>
    </source>
</evidence>
<organism evidence="2 3">
    <name type="scientific">Bifidobacterium pseudocatenulatum</name>
    <dbReference type="NCBI Taxonomy" id="28026"/>
    <lineage>
        <taxon>Bacteria</taxon>
        <taxon>Bacillati</taxon>
        <taxon>Actinomycetota</taxon>
        <taxon>Actinomycetes</taxon>
        <taxon>Bifidobacteriales</taxon>
        <taxon>Bifidobacteriaceae</taxon>
        <taxon>Bifidobacterium</taxon>
    </lineage>
</organism>
<feature type="region of interest" description="Disordered" evidence="1">
    <location>
        <begin position="53"/>
        <end position="101"/>
    </location>
</feature>
<accession>A0ABD4W9U5</accession>
<evidence type="ECO:0000313" key="2">
    <source>
        <dbReference type="EMBL" id="MDB6492417.1"/>
    </source>
</evidence>
<evidence type="ECO:0000313" key="3">
    <source>
        <dbReference type="Proteomes" id="UP001212008"/>
    </source>
</evidence>
<comment type="caution">
    <text evidence="2">The sequence shown here is derived from an EMBL/GenBank/DDBJ whole genome shotgun (WGS) entry which is preliminary data.</text>
</comment>
<dbReference type="RefSeq" id="WP_271735573.1">
    <property type="nucleotide sequence ID" value="NZ_JAQKQX010000002.1"/>
</dbReference>
<dbReference type="Proteomes" id="UP001212008">
    <property type="component" value="Unassembled WGS sequence"/>
</dbReference>
<reference evidence="2 3" key="1">
    <citation type="submission" date="2023-01" db="EMBL/GenBank/DDBJ databases">
        <title>Human gut microbiome strain richness.</title>
        <authorList>
            <person name="Chen-Liaw A."/>
        </authorList>
    </citation>
    <scope>NUCLEOTIDE SEQUENCE [LARGE SCALE GENOMIC DNA]</scope>
    <source>
        <strain evidence="2 3">RTP21311st1_C8_RTP21311_201001</strain>
    </source>
</reference>
<name>A0ABD4W9U5_BIFPS</name>
<dbReference type="AlphaFoldDB" id="A0ABD4W9U5"/>
<proteinExistence type="predicted"/>